<accession>A0AAV2FUR7</accession>
<name>A0AAV2FUR7_9ROSI</name>
<reference evidence="2 3" key="1">
    <citation type="submission" date="2024-04" db="EMBL/GenBank/DDBJ databases">
        <authorList>
            <person name="Fracassetti M."/>
        </authorList>
    </citation>
    <scope>NUCLEOTIDE SEQUENCE [LARGE SCALE GENOMIC DNA]</scope>
</reference>
<evidence type="ECO:0000313" key="2">
    <source>
        <dbReference type="EMBL" id="CAL1401692.1"/>
    </source>
</evidence>
<gene>
    <name evidence="2" type="ORF">LTRI10_LOCUS41738</name>
</gene>
<dbReference type="EMBL" id="OZ034820">
    <property type="protein sequence ID" value="CAL1401692.1"/>
    <property type="molecule type" value="Genomic_DNA"/>
</dbReference>
<proteinExistence type="predicted"/>
<feature type="compositionally biased region" description="Polar residues" evidence="1">
    <location>
        <begin position="7"/>
        <end position="21"/>
    </location>
</feature>
<sequence length="139" mass="15625">MSKRKGSSSGKIQKSANSFRSKGNEVHIDQSGEFSSGDPLTVQIGIESANWKWASSKGRVVKKEFPTQVSYEWCNIDPMKFEFKQIEGNGIRQRAGCIKFFETMKIEINRLIECSSNIGNNSTKNVGGCEELSHNEERQ</sequence>
<dbReference type="AlphaFoldDB" id="A0AAV2FUR7"/>
<evidence type="ECO:0000313" key="3">
    <source>
        <dbReference type="Proteomes" id="UP001497516"/>
    </source>
</evidence>
<protein>
    <submittedName>
        <fullName evidence="2">Uncharacterized protein</fullName>
    </submittedName>
</protein>
<dbReference type="Proteomes" id="UP001497516">
    <property type="component" value="Chromosome 7"/>
</dbReference>
<organism evidence="2 3">
    <name type="scientific">Linum trigynum</name>
    <dbReference type="NCBI Taxonomy" id="586398"/>
    <lineage>
        <taxon>Eukaryota</taxon>
        <taxon>Viridiplantae</taxon>
        <taxon>Streptophyta</taxon>
        <taxon>Embryophyta</taxon>
        <taxon>Tracheophyta</taxon>
        <taxon>Spermatophyta</taxon>
        <taxon>Magnoliopsida</taxon>
        <taxon>eudicotyledons</taxon>
        <taxon>Gunneridae</taxon>
        <taxon>Pentapetalae</taxon>
        <taxon>rosids</taxon>
        <taxon>fabids</taxon>
        <taxon>Malpighiales</taxon>
        <taxon>Linaceae</taxon>
        <taxon>Linum</taxon>
    </lineage>
</organism>
<keyword evidence="3" id="KW-1185">Reference proteome</keyword>
<feature type="region of interest" description="Disordered" evidence="1">
    <location>
        <begin position="1"/>
        <end position="38"/>
    </location>
</feature>
<evidence type="ECO:0000256" key="1">
    <source>
        <dbReference type="SAM" id="MobiDB-lite"/>
    </source>
</evidence>